<dbReference type="STRING" id="543379.A0A232F630"/>
<protein>
    <recommendedName>
        <fullName evidence="3">DUF4371 domain-containing protein</fullName>
    </recommendedName>
</protein>
<evidence type="ECO:0000313" key="2">
    <source>
        <dbReference type="Proteomes" id="UP000215335"/>
    </source>
</evidence>
<dbReference type="PANTHER" id="PTHR45749">
    <property type="match status" value="1"/>
</dbReference>
<gene>
    <name evidence="1" type="ORF">TSAR_001728</name>
</gene>
<name>A0A232F630_9HYME</name>
<comment type="caution">
    <text evidence="1">The sequence shown here is derived from an EMBL/GenBank/DDBJ whole genome shotgun (WGS) entry which is preliminary data.</text>
</comment>
<dbReference type="Proteomes" id="UP000215335">
    <property type="component" value="Unassembled WGS sequence"/>
</dbReference>
<accession>A0A232F630</accession>
<evidence type="ECO:0000313" key="1">
    <source>
        <dbReference type="EMBL" id="OXU25950.1"/>
    </source>
</evidence>
<reference evidence="1 2" key="1">
    <citation type="journal article" date="2017" name="Curr. Biol.">
        <title>The Evolution of Venom by Co-option of Single-Copy Genes.</title>
        <authorList>
            <person name="Martinson E.O."/>
            <person name="Mrinalini"/>
            <person name="Kelkar Y.D."/>
            <person name="Chang C.H."/>
            <person name="Werren J.H."/>
        </authorList>
    </citation>
    <scope>NUCLEOTIDE SEQUENCE [LARGE SCALE GENOMIC DNA]</scope>
    <source>
        <strain evidence="1 2">Alberta</strain>
        <tissue evidence="1">Whole body</tissue>
    </source>
</reference>
<evidence type="ECO:0008006" key="3">
    <source>
        <dbReference type="Google" id="ProtNLM"/>
    </source>
</evidence>
<dbReference type="EMBL" id="NNAY01000913">
    <property type="protein sequence ID" value="OXU25950.1"/>
    <property type="molecule type" value="Genomic_DNA"/>
</dbReference>
<keyword evidence="2" id="KW-1185">Reference proteome</keyword>
<dbReference type="PANTHER" id="PTHR45749:SF23">
    <property type="entry name" value="ZINC FINGER MYM-TYPE PROTEIN 1-LIKE"/>
    <property type="match status" value="1"/>
</dbReference>
<organism evidence="1 2">
    <name type="scientific">Trichomalopsis sarcophagae</name>
    <dbReference type="NCBI Taxonomy" id="543379"/>
    <lineage>
        <taxon>Eukaryota</taxon>
        <taxon>Metazoa</taxon>
        <taxon>Ecdysozoa</taxon>
        <taxon>Arthropoda</taxon>
        <taxon>Hexapoda</taxon>
        <taxon>Insecta</taxon>
        <taxon>Pterygota</taxon>
        <taxon>Neoptera</taxon>
        <taxon>Endopterygota</taxon>
        <taxon>Hymenoptera</taxon>
        <taxon>Apocrita</taxon>
        <taxon>Proctotrupomorpha</taxon>
        <taxon>Chalcidoidea</taxon>
        <taxon>Pteromalidae</taxon>
        <taxon>Pteromalinae</taxon>
        <taxon>Trichomalopsis</taxon>
    </lineage>
</organism>
<dbReference type="AlphaFoldDB" id="A0A232F630"/>
<sequence>MFNFCRFIIHLPSNSNTSDSLANDNTYWNLIKHGSVYLDVRFDDLLTDTVNYIVYAEYKNVLEIDASCEIVGLVQHFIAHYVVAPSIAIRDLNEDIRQSNEQLTRTKHGLDYFKGEVNLKCFTSIKKALTNVFEKFMCEVVRNGSATAIFCGSCKLFSESQGLTSGYSDWSNIHHVVKDHEEIIKALLSRGLPFRGDDERFGSLHNGNYMMVLELISEFDPFLAEHIRLYGNAEDNRMTMRSICLELTQDFKLVLKKFNVLSKTLQSASVELNTVVELYHYLINFVSQKHDSENKVKVKSHTKESESNATQVTLTNIDVDAAGSFSCEITVDEPTFQTAVVSGIMNVVEYCGKCRRTDATV</sequence>
<dbReference type="OrthoDB" id="6771182at2759"/>
<proteinExistence type="predicted"/>